<evidence type="ECO:0000256" key="1">
    <source>
        <dbReference type="ARBA" id="ARBA00004141"/>
    </source>
</evidence>
<evidence type="ECO:0000256" key="2">
    <source>
        <dbReference type="ARBA" id="ARBA00006510"/>
    </source>
</evidence>
<feature type="transmembrane region" description="Helical" evidence="6">
    <location>
        <begin position="300"/>
        <end position="319"/>
    </location>
</feature>
<evidence type="ECO:0000259" key="7">
    <source>
        <dbReference type="Pfam" id="PF07810"/>
    </source>
</evidence>
<sequence>MYGGGVLTYFCFLQWLLLVNTCIFALVFTFVTLPQMLLPTEGDTLANMTAKSYSIYALRALRCSRRYDLNVPDNGSVVQSMADLVQGTGWMEKTVAFYGGYTDKRVFKSTASHSYNLPLAFLLTVLAYLLLSLFLVVRKAHGITEKMILTKHTQLHIGCQVFHLWDYGLIDATNSAIRQKNICRELQVDLAEQRRAAEMKNRTWWQAMKQWAKRLVINLCVVALLACAGYIIYFTTVKTTEITNRSDYASLSTFKTLLVEYMTTITITALQMALPIVFGKLVMWEGFTYAQEVNLTLARIATLKLGSLGMLLFSIFIQIGCTPKDACNVGTGSCPKLRCWETVLGQEFYKLVQVDFIGSVLVVFTIEFPRKHYVTKVNNAISRQLGLQEFDISDNILDLIYLQVLVWLGTFFAPMIPAMTIVKLILLFYLRLISVLYNFTPNTKPYRAADTDFFILVVLMAAYVACAVPIMYVIWRMPPSTGCGPFRSYYSMYDIVNVTIAEWPAWIRIILEFLPSVYFSIPCFIVLV</sequence>
<dbReference type="GO" id="GO:0008381">
    <property type="term" value="F:mechanosensitive monoatomic ion channel activity"/>
    <property type="evidence" value="ECO:0007669"/>
    <property type="project" value="TreeGrafter"/>
</dbReference>
<keyword evidence="9" id="KW-1185">Reference proteome</keyword>
<evidence type="ECO:0000313" key="8">
    <source>
        <dbReference type="EMBL" id="KAK2158159.1"/>
    </source>
</evidence>
<feature type="domain" description="TMC" evidence="7">
    <location>
        <begin position="339"/>
        <end position="449"/>
    </location>
</feature>
<comment type="caution">
    <text evidence="8">The sequence shown here is derived from an EMBL/GenBank/DDBJ whole genome shotgun (WGS) entry which is preliminary data.</text>
</comment>
<feature type="transmembrane region" description="Helical" evidence="6">
    <location>
        <begin position="7"/>
        <end position="31"/>
    </location>
</feature>
<organism evidence="8 9">
    <name type="scientific">Ridgeia piscesae</name>
    <name type="common">Tubeworm</name>
    <dbReference type="NCBI Taxonomy" id="27915"/>
    <lineage>
        <taxon>Eukaryota</taxon>
        <taxon>Metazoa</taxon>
        <taxon>Spiralia</taxon>
        <taxon>Lophotrochozoa</taxon>
        <taxon>Annelida</taxon>
        <taxon>Polychaeta</taxon>
        <taxon>Sedentaria</taxon>
        <taxon>Canalipalpata</taxon>
        <taxon>Sabellida</taxon>
        <taxon>Siboglinidae</taxon>
        <taxon>Ridgeia</taxon>
    </lineage>
</organism>
<evidence type="ECO:0000256" key="6">
    <source>
        <dbReference type="SAM" id="Phobius"/>
    </source>
</evidence>
<dbReference type="EMBL" id="JAODUO010001816">
    <property type="protein sequence ID" value="KAK2158159.1"/>
    <property type="molecule type" value="Genomic_DNA"/>
</dbReference>
<gene>
    <name evidence="8" type="ORF">NP493_1818g00011</name>
</gene>
<reference evidence="8" key="1">
    <citation type="journal article" date="2023" name="Mol. Biol. Evol.">
        <title>Third-Generation Sequencing Reveals the Adaptive Role of the Epigenome in Three Deep-Sea Polychaetes.</title>
        <authorList>
            <person name="Perez M."/>
            <person name="Aroh O."/>
            <person name="Sun Y."/>
            <person name="Lan Y."/>
            <person name="Juniper S.K."/>
            <person name="Young C.R."/>
            <person name="Angers B."/>
            <person name="Qian P.Y."/>
        </authorList>
    </citation>
    <scope>NUCLEOTIDE SEQUENCE</scope>
    <source>
        <strain evidence="8">R07B-5</strain>
    </source>
</reference>
<dbReference type="Proteomes" id="UP001209878">
    <property type="component" value="Unassembled WGS sequence"/>
</dbReference>
<evidence type="ECO:0000256" key="5">
    <source>
        <dbReference type="ARBA" id="ARBA00023136"/>
    </source>
</evidence>
<dbReference type="GO" id="GO:0005886">
    <property type="term" value="C:plasma membrane"/>
    <property type="evidence" value="ECO:0007669"/>
    <property type="project" value="InterPro"/>
</dbReference>
<dbReference type="PANTHER" id="PTHR23302">
    <property type="entry name" value="TRANSMEMBRANE CHANNEL-RELATED"/>
    <property type="match status" value="1"/>
</dbReference>
<feature type="transmembrane region" description="Helical" evidence="6">
    <location>
        <begin position="453"/>
        <end position="475"/>
    </location>
</feature>
<dbReference type="InterPro" id="IPR012496">
    <property type="entry name" value="TMC_dom"/>
</dbReference>
<evidence type="ECO:0000256" key="4">
    <source>
        <dbReference type="ARBA" id="ARBA00022989"/>
    </source>
</evidence>
<name>A0AAD9JS42_RIDPI</name>
<feature type="transmembrane region" description="Helical" evidence="6">
    <location>
        <begin position="215"/>
        <end position="237"/>
    </location>
</feature>
<feature type="transmembrane region" description="Helical" evidence="6">
    <location>
        <begin position="505"/>
        <end position="527"/>
    </location>
</feature>
<keyword evidence="5 6" id="KW-0472">Membrane</keyword>
<feature type="transmembrane region" description="Helical" evidence="6">
    <location>
        <begin position="257"/>
        <end position="279"/>
    </location>
</feature>
<dbReference type="InterPro" id="IPR038900">
    <property type="entry name" value="TMC"/>
</dbReference>
<evidence type="ECO:0000256" key="3">
    <source>
        <dbReference type="ARBA" id="ARBA00022692"/>
    </source>
</evidence>
<comment type="subcellular location">
    <subcellularLocation>
        <location evidence="1">Membrane</location>
        <topology evidence="1">Multi-pass membrane protein</topology>
    </subcellularLocation>
</comment>
<protein>
    <recommendedName>
        <fullName evidence="7">TMC domain-containing protein</fullName>
    </recommendedName>
</protein>
<dbReference type="PANTHER" id="PTHR23302:SF24">
    <property type="entry name" value="TMC DOMAIN-CONTAINING PROTEIN"/>
    <property type="match status" value="1"/>
</dbReference>
<feature type="transmembrane region" description="Helical" evidence="6">
    <location>
        <begin position="117"/>
        <end position="137"/>
    </location>
</feature>
<keyword evidence="4 6" id="KW-1133">Transmembrane helix</keyword>
<comment type="similarity">
    <text evidence="2">Belongs to the TMC family.</text>
</comment>
<evidence type="ECO:0000313" key="9">
    <source>
        <dbReference type="Proteomes" id="UP001209878"/>
    </source>
</evidence>
<proteinExistence type="inferred from homology"/>
<feature type="transmembrane region" description="Helical" evidence="6">
    <location>
        <begin position="404"/>
        <end position="432"/>
    </location>
</feature>
<dbReference type="AlphaFoldDB" id="A0AAD9JS42"/>
<keyword evidence="3 6" id="KW-0812">Transmembrane</keyword>
<accession>A0AAD9JS42</accession>
<dbReference type="Pfam" id="PF07810">
    <property type="entry name" value="TMC"/>
    <property type="match status" value="1"/>
</dbReference>